<accession>A0ABM4BAG2</accession>
<organism evidence="2 3">
    <name type="scientific">Hydra vulgaris</name>
    <name type="common">Hydra</name>
    <name type="synonym">Hydra attenuata</name>
    <dbReference type="NCBI Taxonomy" id="6087"/>
    <lineage>
        <taxon>Eukaryota</taxon>
        <taxon>Metazoa</taxon>
        <taxon>Cnidaria</taxon>
        <taxon>Hydrozoa</taxon>
        <taxon>Hydroidolina</taxon>
        <taxon>Anthoathecata</taxon>
        <taxon>Aplanulata</taxon>
        <taxon>Hydridae</taxon>
        <taxon>Hydra</taxon>
    </lineage>
</organism>
<proteinExistence type="predicted"/>
<reference evidence="2" key="1">
    <citation type="submission" date="2025-05" db="UniProtKB">
        <authorList>
            <consortium name="RefSeq"/>
        </authorList>
    </citation>
    <scope>NUCLEOTIDE SEQUENCE [LARGE SCALE GENOMIC DNA]</scope>
</reference>
<feature type="signal peptide" evidence="1">
    <location>
        <begin position="1"/>
        <end position="23"/>
    </location>
</feature>
<sequence length="107" mass="12223">MNTSKIILLFITLTLDLVFLTNAQGPRHGLPTLKPTKDSNIKRKCIVCKESFRNLSLNENNQTIIERCNEILLSSDWCKNMVRKISESLSTMSTCVNVDICKCHQYC</sequence>
<reference evidence="3" key="2">
    <citation type="submission" date="2025-08" db="UniProtKB">
        <authorList>
            <consortium name="RefSeq"/>
        </authorList>
    </citation>
    <scope>IDENTIFICATION</scope>
</reference>
<evidence type="ECO:0000313" key="3">
    <source>
        <dbReference type="RefSeq" id="XP_065645907.1"/>
    </source>
</evidence>
<feature type="chain" id="PRO_5045513630" evidence="1">
    <location>
        <begin position="24"/>
        <end position="107"/>
    </location>
</feature>
<dbReference type="RefSeq" id="XP_065645907.1">
    <property type="nucleotide sequence ID" value="XM_065789835.1"/>
</dbReference>
<evidence type="ECO:0000313" key="2">
    <source>
        <dbReference type="Proteomes" id="UP001652625"/>
    </source>
</evidence>
<protein>
    <submittedName>
        <fullName evidence="3">Uncharacterized protein LOC136076460</fullName>
    </submittedName>
</protein>
<keyword evidence="2" id="KW-1185">Reference proteome</keyword>
<dbReference type="Proteomes" id="UP001652625">
    <property type="component" value="Chromosome 02"/>
</dbReference>
<keyword evidence="1" id="KW-0732">Signal</keyword>
<gene>
    <name evidence="3" type="primary">LOC136076460</name>
</gene>
<dbReference type="GeneID" id="136076460"/>
<evidence type="ECO:0000256" key="1">
    <source>
        <dbReference type="SAM" id="SignalP"/>
    </source>
</evidence>
<name>A0ABM4BAG2_HYDVU</name>